<protein>
    <submittedName>
        <fullName evidence="1">Uncharacterized protein</fullName>
    </submittedName>
</protein>
<dbReference type="Proteomes" id="UP000649829">
    <property type="component" value="Unassembled WGS sequence"/>
</dbReference>
<evidence type="ECO:0000313" key="1">
    <source>
        <dbReference type="EMBL" id="GGL82121.1"/>
    </source>
</evidence>
<reference evidence="1" key="2">
    <citation type="submission" date="2020-09" db="EMBL/GenBank/DDBJ databases">
        <authorList>
            <person name="Sun Q."/>
            <person name="Zhou Y."/>
        </authorList>
    </citation>
    <scope>NUCLEOTIDE SEQUENCE</scope>
    <source>
        <strain evidence="1">CGMCC 1.6293</strain>
    </source>
</reference>
<dbReference type="AlphaFoldDB" id="A0A917W9Q4"/>
<organism evidence="1 2">
    <name type="scientific">Pseudooceanicola nanhaiensis</name>
    <dbReference type="NCBI Taxonomy" id="375761"/>
    <lineage>
        <taxon>Bacteria</taxon>
        <taxon>Pseudomonadati</taxon>
        <taxon>Pseudomonadota</taxon>
        <taxon>Alphaproteobacteria</taxon>
        <taxon>Rhodobacterales</taxon>
        <taxon>Paracoccaceae</taxon>
        <taxon>Pseudooceanicola</taxon>
    </lineage>
</organism>
<evidence type="ECO:0000313" key="2">
    <source>
        <dbReference type="Proteomes" id="UP000649829"/>
    </source>
</evidence>
<accession>A0A917W9Q4</accession>
<dbReference type="EMBL" id="BMLF01000001">
    <property type="protein sequence ID" value="GGL82121.1"/>
    <property type="molecule type" value="Genomic_DNA"/>
</dbReference>
<name>A0A917W9Q4_9RHOB</name>
<comment type="caution">
    <text evidence="1">The sequence shown here is derived from an EMBL/GenBank/DDBJ whole genome shotgun (WGS) entry which is preliminary data.</text>
</comment>
<reference evidence="1" key="1">
    <citation type="journal article" date="2014" name="Int. J. Syst. Evol. Microbiol.">
        <title>Complete genome sequence of Corynebacterium casei LMG S-19264T (=DSM 44701T), isolated from a smear-ripened cheese.</title>
        <authorList>
            <consortium name="US DOE Joint Genome Institute (JGI-PGF)"/>
            <person name="Walter F."/>
            <person name="Albersmeier A."/>
            <person name="Kalinowski J."/>
            <person name="Ruckert C."/>
        </authorList>
    </citation>
    <scope>NUCLEOTIDE SEQUENCE</scope>
    <source>
        <strain evidence="1">CGMCC 1.6293</strain>
    </source>
</reference>
<proteinExistence type="predicted"/>
<sequence>MRIIGNRSPDLSEMLRAAYTAGCKQAERLHLGDWAVEGRGNALVAVIVAPRPPQLG</sequence>
<keyword evidence="2" id="KW-1185">Reference proteome</keyword>
<gene>
    <name evidence="1" type="ORF">GCM10011534_00180</name>
</gene>